<dbReference type="CDD" id="cd16922">
    <property type="entry name" value="HATPase_EvgS-ArcB-TorS-like"/>
    <property type="match status" value="1"/>
</dbReference>
<reference evidence="13 14" key="2">
    <citation type="submission" date="2018-03" db="EMBL/GenBank/DDBJ databases">
        <title>The ancient ancestry and fast evolution of plastids.</title>
        <authorList>
            <person name="Moore K.R."/>
            <person name="Magnabosco C."/>
            <person name="Momper L."/>
            <person name="Gold D.A."/>
            <person name="Bosak T."/>
            <person name="Fournier G.P."/>
        </authorList>
    </citation>
    <scope>NUCLEOTIDE SEQUENCE [LARGE SCALE GENOMIC DNA]</scope>
    <source>
        <strain evidence="13 14">CCAP 1448/3</strain>
    </source>
</reference>
<dbReference type="PANTHER" id="PTHR43304:SF1">
    <property type="entry name" value="PAC DOMAIN-CONTAINING PROTEIN"/>
    <property type="match status" value="1"/>
</dbReference>
<dbReference type="Pfam" id="PF02518">
    <property type="entry name" value="HATPase_c"/>
    <property type="match status" value="1"/>
</dbReference>
<dbReference type="Pfam" id="PF01590">
    <property type="entry name" value="GAF"/>
    <property type="match status" value="2"/>
</dbReference>
<evidence type="ECO:0000256" key="6">
    <source>
        <dbReference type="ARBA" id="ARBA00022777"/>
    </source>
</evidence>
<dbReference type="SUPFAM" id="SSF55781">
    <property type="entry name" value="GAF domain-like"/>
    <property type="match status" value="2"/>
</dbReference>
<dbReference type="InterPro" id="IPR035965">
    <property type="entry name" value="PAS-like_dom_sf"/>
</dbReference>
<dbReference type="SMART" id="SM00387">
    <property type="entry name" value="HATPase_c"/>
    <property type="match status" value="1"/>
</dbReference>
<comment type="similarity">
    <text evidence="2">In the N-terminal section; belongs to the phytochrome family.</text>
</comment>
<dbReference type="NCBIfam" id="TIGR00229">
    <property type="entry name" value="sensory_box"/>
    <property type="match status" value="2"/>
</dbReference>
<dbReference type="AlphaFoldDB" id="A0A2T1C141"/>
<reference evidence="13 14" key="1">
    <citation type="submission" date="2018-02" db="EMBL/GenBank/DDBJ databases">
        <authorList>
            <person name="Cohen D.B."/>
            <person name="Kent A.D."/>
        </authorList>
    </citation>
    <scope>NUCLEOTIDE SEQUENCE [LARGE SCALE GENOMIC DNA]</scope>
    <source>
        <strain evidence="13 14">CCAP 1448/3</strain>
    </source>
</reference>
<name>A0A2T1C141_9CYAN</name>
<keyword evidence="4" id="KW-0597">Phosphoprotein</keyword>
<dbReference type="InterPro" id="IPR003661">
    <property type="entry name" value="HisK_dim/P_dom"/>
</dbReference>
<dbReference type="Gene3D" id="1.10.287.130">
    <property type="match status" value="1"/>
</dbReference>
<dbReference type="CDD" id="cd00130">
    <property type="entry name" value="PAS"/>
    <property type="match status" value="3"/>
</dbReference>
<dbReference type="PROSITE" id="PS50109">
    <property type="entry name" value="HIS_KIN"/>
    <property type="match status" value="1"/>
</dbReference>
<evidence type="ECO:0000259" key="9">
    <source>
        <dbReference type="PROSITE" id="PS50046"/>
    </source>
</evidence>
<accession>A0A2T1C141</accession>
<dbReference type="EC" id="2.7.13.3" evidence="3"/>
<dbReference type="PROSITE" id="PS50046">
    <property type="entry name" value="PHYTOCHROME_2"/>
    <property type="match status" value="2"/>
</dbReference>
<evidence type="ECO:0000256" key="8">
    <source>
        <dbReference type="ARBA" id="ARBA00023136"/>
    </source>
</evidence>
<dbReference type="InterPro" id="IPR036890">
    <property type="entry name" value="HATPase_C_sf"/>
</dbReference>
<dbReference type="SMART" id="SM00388">
    <property type="entry name" value="HisKA"/>
    <property type="match status" value="1"/>
</dbReference>
<dbReference type="SUPFAM" id="SSF55785">
    <property type="entry name" value="PYP-like sensor domain (PAS domain)"/>
    <property type="match status" value="3"/>
</dbReference>
<dbReference type="Proteomes" id="UP000238762">
    <property type="component" value="Unassembled WGS sequence"/>
</dbReference>
<comment type="catalytic activity">
    <reaction evidence="1">
        <text>ATP + protein L-histidine = ADP + protein N-phospho-L-histidine.</text>
        <dbReference type="EC" id="2.7.13.3"/>
    </reaction>
</comment>
<dbReference type="InterPro" id="IPR052162">
    <property type="entry name" value="Sensor_kinase/Photoreceptor"/>
</dbReference>
<dbReference type="SMART" id="SM00091">
    <property type="entry name" value="PAS"/>
    <property type="match status" value="3"/>
</dbReference>
<dbReference type="RefSeq" id="WP_106289546.1">
    <property type="nucleotide sequence ID" value="NZ_CAWNTC010000106.1"/>
</dbReference>
<dbReference type="PROSITE" id="PS50113">
    <property type="entry name" value="PAC"/>
    <property type="match status" value="3"/>
</dbReference>
<gene>
    <name evidence="13" type="ORF">C7B64_15395</name>
</gene>
<dbReference type="SMART" id="SM00065">
    <property type="entry name" value="GAF"/>
    <property type="match status" value="2"/>
</dbReference>
<keyword evidence="6" id="KW-0418">Kinase</keyword>
<evidence type="ECO:0000313" key="14">
    <source>
        <dbReference type="Proteomes" id="UP000238762"/>
    </source>
</evidence>
<dbReference type="SMART" id="SM00086">
    <property type="entry name" value="PAC"/>
    <property type="match status" value="3"/>
</dbReference>
<dbReference type="SUPFAM" id="SSF55874">
    <property type="entry name" value="ATPase domain of HSP90 chaperone/DNA topoisomerase II/histidine kinase"/>
    <property type="match status" value="1"/>
</dbReference>
<dbReference type="InterPro" id="IPR000014">
    <property type="entry name" value="PAS"/>
</dbReference>
<evidence type="ECO:0000259" key="10">
    <source>
        <dbReference type="PROSITE" id="PS50109"/>
    </source>
</evidence>
<dbReference type="CDD" id="cd00082">
    <property type="entry name" value="HisKA"/>
    <property type="match status" value="1"/>
</dbReference>
<proteinExistence type="inferred from homology"/>
<dbReference type="InterPro" id="IPR013656">
    <property type="entry name" value="PAS_4"/>
</dbReference>
<dbReference type="PRINTS" id="PR00344">
    <property type="entry name" value="BCTRLSENSOR"/>
</dbReference>
<evidence type="ECO:0000256" key="3">
    <source>
        <dbReference type="ARBA" id="ARBA00012438"/>
    </source>
</evidence>
<evidence type="ECO:0000256" key="4">
    <source>
        <dbReference type="ARBA" id="ARBA00022553"/>
    </source>
</evidence>
<feature type="domain" description="Histidine kinase" evidence="10">
    <location>
        <begin position="812"/>
        <end position="1029"/>
    </location>
</feature>
<dbReference type="InterPro" id="IPR003594">
    <property type="entry name" value="HATPase_dom"/>
</dbReference>
<dbReference type="FunFam" id="1.10.287.130:FF:000001">
    <property type="entry name" value="Two-component sensor histidine kinase"/>
    <property type="match status" value="1"/>
</dbReference>
<dbReference type="PANTHER" id="PTHR43304">
    <property type="entry name" value="PHYTOCHROME-LIKE PROTEIN CPH1"/>
    <property type="match status" value="1"/>
</dbReference>
<evidence type="ECO:0000256" key="2">
    <source>
        <dbReference type="ARBA" id="ARBA00006402"/>
    </source>
</evidence>
<feature type="domain" description="PAC" evidence="12">
    <location>
        <begin position="439"/>
        <end position="491"/>
    </location>
</feature>
<organism evidence="13 14">
    <name type="scientific">Merismopedia glauca CCAP 1448/3</name>
    <dbReference type="NCBI Taxonomy" id="1296344"/>
    <lineage>
        <taxon>Bacteria</taxon>
        <taxon>Bacillati</taxon>
        <taxon>Cyanobacteriota</taxon>
        <taxon>Cyanophyceae</taxon>
        <taxon>Synechococcales</taxon>
        <taxon>Merismopediaceae</taxon>
        <taxon>Merismopedia</taxon>
    </lineage>
</organism>
<evidence type="ECO:0000259" key="11">
    <source>
        <dbReference type="PROSITE" id="PS50112"/>
    </source>
</evidence>
<keyword evidence="5" id="KW-0808">Transferase</keyword>
<dbReference type="InterPro" id="IPR003018">
    <property type="entry name" value="GAF"/>
</dbReference>
<evidence type="ECO:0000256" key="5">
    <source>
        <dbReference type="ARBA" id="ARBA00022679"/>
    </source>
</evidence>
<dbReference type="Pfam" id="PF08447">
    <property type="entry name" value="PAS_3"/>
    <property type="match status" value="1"/>
</dbReference>
<dbReference type="InterPro" id="IPR016132">
    <property type="entry name" value="Phyto_chromo_attachment"/>
</dbReference>
<feature type="domain" description="Phytochrome chromophore attachment site" evidence="9">
    <location>
        <begin position="39"/>
        <end position="175"/>
    </location>
</feature>
<feature type="domain" description="Phytochrome chromophore attachment site" evidence="9">
    <location>
        <begin position="511"/>
        <end position="651"/>
    </location>
</feature>
<dbReference type="InterPro" id="IPR001610">
    <property type="entry name" value="PAC"/>
</dbReference>
<feature type="domain" description="PAC" evidence="12">
    <location>
        <begin position="272"/>
        <end position="324"/>
    </location>
</feature>
<dbReference type="Pfam" id="PF08448">
    <property type="entry name" value="PAS_4"/>
    <property type="match status" value="2"/>
</dbReference>
<feature type="domain" description="PAS" evidence="11">
    <location>
        <begin position="682"/>
        <end position="753"/>
    </location>
</feature>
<evidence type="ECO:0000256" key="1">
    <source>
        <dbReference type="ARBA" id="ARBA00000085"/>
    </source>
</evidence>
<keyword evidence="8" id="KW-0472">Membrane</keyword>
<dbReference type="InterPro" id="IPR029016">
    <property type="entry name" value="GAF-like_dom_sf"/>
</dbReference>
<evidence type="ECO:0000256" key="7">
    <source>
        <dbReference type="ARBA" id="ARBA00023012"/>
    </source>
</evidence>
<dbReference type="Gene3D" id="3.30.450.20">
    <property type="entry name" value="PAS domain"/>
    <property type="match status" value="3"/>
</dbReference>
<dbReference type="PROSITE" id="PS50112">
    <property type="entry name" value="PAS"/>
    <property type="match status" value="2"/>
</dbReference>
<dbReference type="SUPFAM" id="SSF47384">
    <property type="entry name" value="Homodimeric domain of signal transducing histidine kinase"/>
    <property type="match status" value="1"/>
</dbReference>
<sequence length="1035" mass="117483">MRVYREFLSKIRRKATQAQLLQQQRLILEITQRIRQSLNLPDILQTTVDEVRQFLHADRVIIFQFFDDWQGIVAVESCGSDWTAILSTKIHDPCFGETYIESFKQGLVTAKSNIQTAGISKCHLELLSSFQVKANLVVPILQDDKLWGLLIAHHCQAPRQWQEAEIDLLKQISAQVSIALKQAELFGQVQTELIERQQAEAMLRLLVQNAPAGIAMFDQDMRYLMASQRWVEEYHLDSVASVINQSHYEVFPEISERWRQIHQRCLAGAIEKSDEDLWLRADGSQQWISWEIRPWHTATGEIGGIIIFSLDITPQKQNEIALQRLNAELEQRVAVRTTELNNLNERLLVAFKEQARTQEALRASEESRQLALELTEIGTWDFHIPSGEAIWSNSKFTLLGLSPHEAEASYKLWRDCVHPDDVDWVEQQLQQAIATQTEYVVEYRVVYPDLSVHWVVSRARATYDESGQPLQMLGVLFDISDLKQAQISLQQQTRQKQLLWNITQKIRQSLDLNVVLNAAVEQVRQTLQVDRAAVYRFGPDWSGDFIVESIDGDWVKLVNPDVRKVWDDTHLQETQGGRFRNQETFVISDIYTAGLHSCHIDLLEQFQAKAYAVVPIFSGEILWGLLAIYQNATTRDWQTWEIELLQQIASQLAIALQQSQLYSQLEAELKERQQAAAVLREAERRWRSLLDNVQLLVVGLDQSGNVNYANPFFLSLTGYTESEVLGKNWVENWLSPADQSSVLVFYSELLSQNAAPYYQNSILTKAGEERFIAWNQTMLQDSNGNVIGTISIGEDITERQKVEQIKNEFIGVVSHELRTPLSAIQMSLGLLQTGIYANKPEKAQRMIEIALMDTKRLVNLVNDILDLERLESGRAVLDKTVCQAADLMRQAVEGMQAIAAQQSISLVIAPTDVTVWAAADTIVQTLTNLLSNAIKFSPPHSVIHLAAARQTDWVKFQVTDQGRGIPADKLETIFGRFQQVDASDSREKGGTGLGLPICRSIIESHGGKIWAESKLGEGSSFFFTLPFPAEVADDR</sequence>
<comment type="caution">
    <text evidence="13">The sequence shown here is derived from an EMBL/GenBank/DDBJ whole genome shotgun (WGS) entry which is preliminary data.</text>
</comment>
<dbReference type="InterPro" id="IPR004358">
    <property type="entry name" value="Sig_transdc_His_kin-like_C"/>
</dbReference>
<dbReference type="InterPro" id="IPR013655">
    <property type="entry name" value="PAS_fold_3"/>
</dbReference>
<dbReference type="GO" id="GO:0000155">
    <property type="term" value="F:phosphorelay sensor kinase activity"/>
    <property type="evidence" value="ECO:0007669"/>
    <property type="project" value="InterPro"/>
</dbReference>
<dbReference type="EMBL" id="PVWJ01000078">
    <property type="protein sequence ID" value="PSB01981.1"/>
    <property type="molecule type" value="Genomic_DNA"/>
</dbReference>
<keyword evidence="7" id="KW-0902">Two-component regulatory system</keyword>
<dbReference type="Gene3D" id="3.30.450.40">
    <property type="match status" value="2"/>
</dbReference>
<evidence type="ECO:0000313" key="13">
    <source>
        <dbReference type="EMBL" id="PSB01981.1"/>
    </source>
</evidence>
<protein>
    <recommendedName>
        <fullName evidence="3">histidine kinase</fullName>
        <ecNumber evidence="3">2.7.13.3</ecNumber>
    </recommendedName>
</protein>
<dbReference type="Pfam" id="PF00512">
    <property type="entry name" value="HisKA"/>
    <property type="match status" value="1"/>
</dbReference>
<dbReference type="OrthoDB" id="474548at2"/>
<dbReference type="FunFam" id="3.30.565.10:FF:000006">
    <property type="entry name" value="Sensor histidine kinase WalK"/>
    <property type="match status" value="1"/>
</dbReference>
<dbReference type="InterPro" id="IPR036097">
    <property type="entry name" value="HisK_dim/P_sf"/>
</dbReference>
<dbReference type="InterPro" id="IPR000700">
    <property type="entry name" value="PAS-assoc_C"/>
</dbReference>
<keyword evidence="14" id="KW-1185">Reference proteome</keyword>
<dbReference type="Gene3D" id="2.10.70.100">
    <property type="match status" value="1"/>
</dbReference>
<dbReference type="InterPro" id="IPR005467">
    <property type="entry name" value="His_kinase_dom"/>
</dbReference>
<feature type="domain" description="PAS" evidence="11">
    <location>
        <begin position="391"/>
        <end position="436"/>
    </location>
</feature>
<evidence type="ECO:0000259" key="12">
    <source>
        <dbReference type="PROSITE" id="PS50113"/>
    </source>
</evidence>
<dbReference type="Gene3D" id="3.30.565.10">
    <property type="entry name" value="Histidine kinase-like ATPase, C-terminal domain"/>
    <property type="match status" value="1"/>
</dbReference>
<feature type="domain" description="PAC" evidence="12">
    <location>
        <begin position="756"/>
        <end position="808"/>
    </location>
</feature>